<reference evidence="1 2" key="1">
    <citation type="submission" date="2019-07" db="EMBL/GenBank/DDBJ databases">
        <title>Whole genome shotgun sequence of Rhodospirillum oryzae NBRC 107573.</title>
        <authorList>
            <person name="Hosoyama A."/>
            <person name="Uohara A."/>
            <person name="Ohji S."/>
            <person name="Ichikawa N."/>
        </authorList>
    </citation>
    <scope>NUCLEOTIDE SEQUENCE [LARGE SCALE GENOMIC DNA]</scope>
    <source>
        <strain evidence="1 2">NBRC 107573</strain>
    </source>
</reference>
<dbReference type="RefSeq" id="WP_147162709.1">
    <property type="nucleotide sequence ID" value="NZ_BJZO01000013.1"/>
</dbReference>
<dbReference type="EMBL" id="BJZO01000013">
    <property type="protein sequence ID" value="GEO80657.1"/>
    <property type="molecule type" value="Genomic_DNA"/>
</dbReference>
<evidence type="ECO:0000313" key="2">
    <source>
        <dbReference type="Proteomes" id="UP000321567"/>
    </source>
</evidence>
<organism evidence="1 2">
    <name type="scientific">Pararhodospirillum oryzae</name>
    <dbReference type="NCBI Taxonomy" id="478448"/>
    <lineage>
        <taxon>Bacteria</taxon>
        <taxon>Pseudomonadati</taxon>
        <taxon>Pseudomonadota</taxon>
        <taxon>Alphaproteobacteria</taxon>
        <taxon>Rhodospirillales</taxon>
        <taxon>Rhodospirillaceae</taxon>
        <taxon>Pararhodospirillum</taxon>
    </lineage>
</organism>
<protein>
    <submittedName>
        <fullName evidence="1">Uncharacterized protein</fullName>
    </submittedName>
</protein>
<keyword evidence="2" id="KW-1185">Reference proteome</keyword>
<dbReference type="Proteomes" id="UP000321567">
    <property type="component" value="Unassembled WGS sequence"/>
</dbReference>
<proteinExistence type="predicted"/>
<dbReference type="AlphaFoldDB" id="A0A512H5D9"/>
<name>A0A512H5D9_9PROT</name>
<accession>A0A512H5D9</accession>
<sequence>METQYFLQATPASVQASGRDANAIRLPLGSEKWGWKFLFYGNEEITSWADWRQRIAEGGEIVDENGHPVAFEELCSIVERAQGLERTYVCPVRHALMGKTQWKDEEGYLFTRPDLV</sequence>
<evidence type="ECO:0000313" key="1">
    <source>
        <dbReference type="EMBL" id="GEO80657.1"/>
    </source>
</evidence>
<gene>
    <name evidence="1" type="ORF">ROR02_07880</name>
</gene>
<dbReference type="OrthoDB" id="9891221at2"/>
<comment type="caution">
    <text evidence="1">The sequence shown here is derived from an EMBL/GenBank/DDBJ whole genome shotgun (WGS) entry which is preliminary data.</text>
</comment>